<evidence type="ECO:0000313" key="1">
    <source>
        <dbReference type="EMBL" id="CAP82962.1"/>
    </source>
</evidence>
<dbReference type="OrthoDB" id="10504601at2759"/>
<evidence type="ECO:0000313" key="2">
    <source>
        <dbReference type="Proteomes" id="UP000000724"/>
    </source>
</evidence>
<dbReference type="EMBL" id="AM920430">
    <property type="protein sequence ID" value="CAP82962.1"/>
    <property type="molecule type" value="Genomic_DNA"/>
</dbReference>
<name>B6H6M1_PENRW</name>
<dbReference type="AlphaFoldDB" id="B6H6M1"/>
<organism evidence="1 2">
    <name type="scientific">Penicillium rubens (strain ATCC 28089 / DSM 1075 / NRRL 1951 / Wisconsin 54-1255)</name>
    <name type="common">Penicillium chrysogenum</name>
    <dbReference type="NCBI Taxonomy" id="500485"/>
    <lineage>
        <taxon>Eukaryota</taxon>
        <taxon>Fungi</taxon>
        <taxon>Dikarya</taxon>
        <taxon>Ascomycota</taxon>
        <taxon>Pezizomycotina</taxon>
        <taxon>Eurotiomycetes</taxon>
        <taxon>Eurotiomycetidae</taxon>
        <taxon>Eurotiales</taxon>
        <taxon>Aspergillaceae</taxon>
        <taxon>Penicillium</taxon>
        <taxon>Penicillium chrysogenum species complex</taxon>
    </lineage>
</organism>
<gene>
    <name evidence="1" type="ORF">Pc15g00760</name>
    <name evidence="1" type="ORF">PCH_Pc15g00760</name>
</gene>
<dbReference type="Proteomes" id="UP000000724">
    <property type="component" value="Contig Pc00c15"/>
</dbReference>
<dbReference type="VEuPathDB" id="FungiDB:PCH_Pc15g00760"/>
<protein>
    <submittedName>
        <fullName evidence="1">Uncharacterized protein</fullName>
    </submittedName>
</protein>
<proteinExistence type="predicted"/>
<keyword evidence="2" id="KW-1185">Reference proteome</keyword>
<sequence length="137" mass="15000">MVCVKYSRIECSKSQELLRRPKLFFILPGGSGGVLVRAGDEATRASNGIPHRNHQFGGLQQELKEFQCKFPAGYRVPDLMDDTTDGSMTMTSEAKQSCLALEHPEICASPSQGVGGDVAGQAFCDGYEHFVLMLDRE</sequence>
<accession>B6H6M1</accession>
<dbReference type="HOGENOM" id="CLU_1865799_0_0_1"/>
<reference evidence="1 2" key="1">
    <citation type="journal article" date="2008" name="Nat. Biotechnol.">
        <title>Genome sequencing and analysis of the filamentous fungus Penicillium chrysogenum.</title>
        <authorList>
            <person name="van den Berg M.A."/>
            <person name="Albang R."/>
            <person name="Albermann K."/>
            <person name="Badger J.H."/>
            <person name="Daran J.-M."/>
            <person name="Driessen A.J.M."/>
            <person name="Garcia-Estrada C."/>
            <person name="Fedorova N.D."/>
            <person name="Harris D.M."/>
            <person name="Heijne W.H.M."/>
            <person name="Joardar V.S."/>
            <person name="Kiel J.A.K.W."/>
            <person name="Kovalchuk A."/>
            <person name="Martin J.F."/>
            <person name="Nierman W.C."/>
            <person name="Nijland J.G."/>
            <person name="Pronk J.T."/>
            <person name="Roubos J.A."/>
            <person name="van der Klei I.J."/>
            <person name="van Peij N.N.M.E."/>
            <person name="Veenhuis M."/>
            <person name="von Doehren H."/>
            <person name="Wagner C."/>
            <person name="Wortman J.R."/>
            <person name="Bovenberg R.A.L."/>
        </authorList>
    </citation>
    <scope>NUCLEOTIDE SEQUENCE [LARGE SCALE GENOMIC DNA]</scope>
    <source>
        <strain evidence="2">ATCC 28089 / DSM 1075 / NRRL 1951 / Wisconsin 54-1255</strain>
    </source>
</reference>